<evidence type="ECO:0000313" key="3">
    <source>
        <dbReference type="EMBL" id="RTG81063.1"/>
    </source>
</evidence>
<evidence type="ECO:0000313" key="4">
    <source>
        <dbReference type="Proteomes" id="UP000290809"/>
    </source>
</evidence>
<sequence>MRLVFVLLLNVFLFKQLLTKPMPFNSTVQYNQGTYRVRLGRVTTDCIPQRFSNNMIIYCSVGVDGSKPNIVFIDDEDDKFNFQHAGNLDPSNSQLRPENHDIGNPNPPNYTPERYLEMINRNVGQHWYPGVRRPDIGQYYWYY</sequence>
<protein>
    <submittedName>
        <fullName evidence="3">Uncharacterized protein</fullName>
    </submittedName>
</protein>
<keyword evidence="4" id="KW-1185">Reference proteome</keyword>
<organism evidence="3 4">
    <name type="scientific">Schistosoma bovis</name>
    <name type="common">Blood fluke</name>
    <dbReference type="NCBI Taxonomy" id="6184"/>
    <lineage>
        <taxon>Eukaryota</taxon>
        <taxon>Metazoa</taxon>
        <taxon>Spiralia</taxon>
        <taxon>Lophotrochozoa</taxon>
        <taxon>Platyhelminthes</taxon>
        <taxon>Trematoda</taxon>
        <taxon>Digenea</taxon>
        <taxon>Strigeidida</taxon>
        <taxon>Schistosomatoidea</taxon>
        <taxon>Schistosomatidae</taxon>
        <taxon>Schistosoma</taxon>
    </lineage>
</organism>
<gene>
    <name evidence="3" type="ORF">DC041_0001867</name>
</gene>
<dbReference type="Proteomes" id="UP000290809">
    <property type="component" value="Unassembled WGS sequence"/>
</dbReference>
<keyword evidence="2" id="KW-0732">Signal</keyword>
<reference evidence="3 4" key="1">
    <citation type="journal article" date="2019" name="PLoS Pathog.">
        <title>Genome sequence of the bovine parasite Schistosoma bovis Tanzania.</title>
        <authorList>
            <person name="Oey H."/>
            <person name="Zakrzewski M."/>
            <person name="Gobert G."/>
            <person name="Gravermann K."/>
            <person name="Stoye J."/>
            <person name="Jones M."/>
            <person name="Mcmanus D."/>
            <person name="Krause L."/>
        </authorList>
    </citation>
    <scope>NUCLEOTIDE SEQUENCE [LARGE SCALE GENOMIC DNA]</scope>
    <source>
        <strain evidence="3 4">TAN1997</strain>
    </source>
</reference>
<evidence type="ECO:0000256" key="1">
    <source>
        <dbReference type="SAM" id="MobiDB-lite"/>
    </source>
</evidence>
<dbReference type="EMBL" id="QMKO01003636">
    <property type="protein sequence ID" value="RTG81063.1"/>
    <property type="molecule type" value="Genomic_DNA"/>
</dbReference>
<feature type="chain" id="PRO_5019251209" evidence="2">
    <location>
        <begin position="20"/>
        <end position="143"/>
    </location>
</feature>
<proteinExistence type="predicted"/>
<feature type="region of interest" description="Disordered" evidence="1">
    <location>
        <begin position="87"/>
        <end position="108"/>
    </location>
</feature>
<comment type="caution">
    <text evidence="3">The sequence shown here is derived from an EMBL/GenBank/DDBJ whole genome shotgun (WGS) entry which is preliminary data.</text>
</comment>
<dbReference type="AlphaFoldDB" id="A0A430Q012"/>
<feature type="signal peptide" evidence="2">
    <location>
        <begin position="1"/>
        <end position="19"/>
    </location>
</feature>
<name>A0A430Q012_SCHBO</name>
<accession>A0A430Q012</accession>
<evidence type="ECO:0000256" key="2">
    <source>
        <dbReference type="SAM" id="SignalP"/>
    </source>
</evidence>